<comment type="caution">
    <text evidence="1">The sequence shown here is derived from an EMBL/GenBank/DDBJ whole genome shotgun (WGS) entry which is preliminary data.</text>
</comment>
<dbReference type="AlphaFoldDB" id="A0AAP4F5A9"/>
<protein>
    <submittedName>
        <fullName evidence="1">Uncharacterized protein</fullName>
    </submittedName>
</protein>
<evidence type="ECO:0000313" key="2">
    <source>
        <dbReference type="Proteomes" id="UP001224412"/>
    </source>
</evidence>
<sequence length="50" mass="5310">MYTALVTDVFSRRIAGWALSDSMRTSSLAAAGVEPGNRVRQGNNGLDSPL</sequence>
<accession>A0AAP4F5A9</accession>
<proteinExistence type="predicted"/>
<organism evidence="1 2">
    <name type="scientific">Corynebacterium pseudodiphtheriticum</name>
    <dbReference type="NCBI Taxonomy" id="37637"/>
    <lineage>
        <taxon>Bacteria</taxon>
        <taxon>Bacillati</taxon>
        <taxon>Actinomycetota</taxon>
        <taxon>Actinomycetes</taxon>
        <taxon>Mycobacteriales</taxon>
        <taxon>Corynebacteriaceae</taxon>
        <taxon>Corynebacterium</taxon>
    </lineage>
</organism>
<dbReference type="EMBL" id="JASNVH010000006">
    <property type="protein sequence ID" value="MDK4306854.1"/>
    <property type="molecule type" value="Genomic_DNA"/>
</dbReference>
<dbReference type="RefSeq" id="WP_284586951.1">
    <property type="nucleotide sequence ID" value="NZ_JASNVH010000006.1"/>
</dbReference>
<name>A0AAP4F5A9_9CORY</name>
<reference evidence="1" key="1">
    <citation type="submission" date="2023-05" db="EMBL/GenBank/DDBJ databases">
        <title>Metabolic capabilities are highly conserved among human nasal-associated Corynebacterium species in pangenomic analyses.</title>
        <authorList>
            <person name="Tran T.H."/>
            <person name="Roberts A.Q."/>
            <person name="Escapa I.F."/>
            <person name="Gao W."/>
            <person name="Conlan S."/>
            <person name="Kong H."/>
            <person name="Segre J.A."/>
            <person name="Kelly M.S."/>
            <person name="Lemon K.P."/>
        </authorList>
    </citation>
    <scope>NUCLEOTIDE SEQUENCE</scope>
    <source>
        <strain evidence="1">KPL2773</strain>
    </source>
</reference>
<evidence type="ECO:0000313" key="1">
    <source>
        <dbReference type="EMBL" id="MDK4306854.1"/>
    </source>
</evidence>
<gene>
    <name evidence="1" type="ORF">QPX42_04710</name>
</gene>
<dbReference type="Proteomes" id="UP001224412">
    <property type="component" value="Unassembled WGS sequence"/>
</dbReference>